<dbReference type="PROSITE" id="PS50097">
    <property type="entry name" value="BTB"/>
    <property type="match status" value="1"/>
</dbReference>
<dbReference type="InterPro" id="IPR008974">
    <property type="entry name" value="TRAF-like"/>
</dbReference>
<dbReference type="Pfam" id="PF22486">
    <property type="entry name" value="MATH_2"/>
    <property type="match status" value="1"/>
</dbReference>
<dbReference type="Pfam" id="PF00651">
    <property type="entry name" value="BTB"/>
    <property type="match status" value="1"/>
</dbReference>
<dbReference type="SMART" id="SM00225">
    <property type="entry name" value="BTB"/>
    <property type="match status" value="1"/>
</dbReference>
<evidence type="ECO:0008006" key="6">
    <source>
        <dbReference type="Google" id="ProtNLM"/>
    </source>
</evidence>
<dbReference type="PROSITE" id="PS50144">
    <property type="entry name" value="MATH"/>
    <property type="match status" value="1"/>
</dbReference>
<feature type="domain" description="BTB" evidence="2">
    <location>
        <begin position="158"/>
        <end position="225"/>
    </location>
</feature>
<evidence type="ECO:0000313" key="5">
    <source>
        <dbReference type="Proteomes" id="UP001341281"/>
    </source>
</evidence>
<reference evidence="4 5" key="1">
    <citation type="submission" date="2024-02" db="EMBL/GenBank/DDBJ databases">
        <title>High-quality chromosome-scale genome assembly of Pensacola bahiagrass (Paspalum notatum Flugge var. saurae).</title>
        <authorList>
            <person name="Vega J.M."/>
            <person name="Podio M."/>
            <person name="Orjuela J."/>
            <person name="Siena L.A."/>
            <person name="Pessino S.C."/>
            <person name="Combes M.C."/>
            <person name="Mariac C."/>
            <person name="Albertini E."/>
            <person name="Pupilli F."/>
            <person name="Ortiz J.P.A."/>
            <person name="Leblanc O."/>
        </authorList>
    </citation>
    <scope>NUCLEOTIDE SEQUENCE [LARGE SCALE GENOMIC DNA]</scope>
    <source>
        <strain evidence="4">R1</strain>
        <tissue evidence="4">Leaf</tissue>
    </source>
</reference>
<dbReference type="InterPro" id="IPR045005">
    <property type="entry name" value="BPM1-6"/>
</dbReference>
<dbReference type="CDD" id="cd00121">
    <property type="entry name" value="MATH"/>
    <property type="match status" value="1"/>
</dbReference>
<dbReference type="PANTHER" id="PTHR26379">
    <property type="entry name" value="BTB/POZ AND MATH DOMAIN-CONTAINING PROTEIN 1"/>
    <property type="match status" value="1"/>
</dbReference>
<accession>A0AAQ3UKS6</accession>
<evidence type="ECO:0000256" key="1">
    <source>
        <dbReference type="ARBA" id="ARBA00004906"/>
    </source>
</evidence>
<evidence type="ECO:0000259" key="2">
    <source>
        <dbReference type="PROSITE" id="PS50097"/>
    </source>
</evidence>
<dbReference type="AlphaFoldDB" id="A0AAQ3UKS6"/>
<dbReference type="InterPro" id="IPR000210">
    <property type="entry name" value="BTB/POZ_dom"/>
</dbReference>
<feature type="domain" description="MATH" evidence="3">
    <location>
        <begin position="3"/>
        <end position="130"/>
    </location>
</feature>
<dbReference type="GO" id="GO:0016567">
    <property type="term" value="P:protein ubiquitination"/>
    <property type="evidence" value="ECO:0007669"/>
    <property type="project" value="InterPro"/>
</dbReference>
<evidence type="ECO:0000313" key="4">
    <source>
        <dbReference type="EMBL" id="WVZ92075.1"/>
    </source>
</evidence>
<protein>
    <recommendedName>
        <fullName evidence="6">BTB/POZ domain-containing protein</fullName>
    </recommendedName>
</protein>
<organism evidence="4 5">
    <name type="scientific">Paspalum notatum var. saurae</name>
    <dbReference type="NCBI Taxonomy" id="547442"/>
    <lineage>
        <taxon>Eukaryota</taxon>
        <taxon>Viridiplantae</taxon>
        <taxon>Streptophyta</taxon>
        <taxon>Embryophyta</taxon>
        <taxon>Tracheophyta</taxon>
        <taxon>Spermatophyta</taxon>
        <taxon>Magnoliopsida</taxon>
        <taxon>Liliopsida</taxon>
        <taxon>Poales</taxon>
        <taxon>Poaceae</taxon>
        <taxon>PACMAD clade</taxon>
        <taxon>Panicoideae</taxon>
        <taxon>Andropogonodae</taxon>
        <taxon>Paspaleae</taxon>
        <taxon>Paspalinae</taxon>
        <taxon>Paspalum</taxon>
    </lineage>
</organism>
<dbReference type="Gene3D" id="2.60.210.10">
    <property type="entry name" value="Apoptosis, Tumor Necrosis Factor Receptor Associated Protein 2, Chain A"/>
    <property type="match status" value="1"/>
</dbReference>
<dbReference type="Gene3D" id="3.30.710.10">
    <property type="entry name" value="Potassium Channel Kv1.1, Chain A"/>
    <property type="match status" value="1"/>
</dbReference>
<dbReference type="SUPFAM" id="SSF54695">
    <property type="entry name" value="POZ domain"/>
    <property type="match status" value="1"/>
</dbReference>
<dbReference type="PANTHER" id="PTHR26379:SF469">
    <property type="entry name" value="MAB1"/>
    <property type="match status" value="1"/>
</dbReference>
<proteinExistence type="predicted"/>
<name>A0AAQ3UKS6_PASNO</name>
<gene>
    <name evidence="4" type="ORF">U9M48_038169</name>
</gene>
<evidence type="ECO:0000259" key="3">
    <source>
        <dbReference type="PROSITE" id="PS50144"/>
    </source>
</evidence>
<sequence length="248" mass="27224">MVDSCFTQFKLDYSKTKDVPIGNFVSSEDLSAGGHLWRIHCYPRGNKVENNGDCLSIFLKLISKSKKVKAAFDAFVMDRDGAPSSSHSRCVQVYPPTGYSNDWGWPQFVERSILQSDYLVDGWVTITCGVIVVCDPFDLLPSDIGSHLGLLLDGTDASDVSFLVDGEKFPVHRAVLAARSPVFKAQLLGSMADAKMSSITMQDIAPATFRAMLRFIYTDACPMDAELISDSLTLSEMFQNLLAAADRA</sequence>
<dbReference type="InterPro" id="IPR002083">
    <property type="entry name" value="MATH/TRAF_dom"/>
</dbReference>
<dbReference type="EMBL" id="CP144753">
    <property type="protein sequence ID" value="WVZ92075.1"/>
    <property type="molecule type" value="Genomic_DNA"/>
</dbReference>
<dbReference type="InterPro" id="IPR011333">
    <property type="entry name" value="SKP1/BTB/POZ_sf"/>
</dbReference>
<dbReference type="SUPFAM" id="SSF49599">
    <property type="entry name" value="TRAF domain-like"/>
    <property type="match status" value="1"/>
</dbReference>
<keyword evidence="5" id="KW-1185">Reference proteome</keyword>
<comment type="pathway">
    <text evidence="1">Protein modification; protein ubiquitination.</text>
</comment>
<dbReference type="Proteomes" id="UP001341281">
    <property type="component" value="Chromosome 09"/>
</dbReference>